<dbReference type="Proteomes" id="UP000680206">
    <property type="component" value="Unassembled WGS sequence"/>
</dbReference>
<keyword evidence="4" id="KW-1185">Reference proteome</keyword>
<dbReference type="PANTHER" id="PTHR42208">
    <property type="entry name" value="HEAVY METAL TRANSPORTER-RELATED"/>
    <property type="match status" value="1"/>
</dbReference>
<feature type="transmembrane region" description="Helical" evidence="1">
    <location>
        <begin position="151"/>
        <end position="172"/>
    </location>
</feature>
<dbReference type="Gene3D" id="2.60.40.420">
    <property type="entry name" value="Cupredoxins - blue copper proteins"/>
    <property type="match status" value="1"/>
</dbReference>
<protein>
    <submittedName>
        <fullName evidence="3">Sulfite exporter TauE/SafE family protein</fullName>
    </submittedName>
</protein>
<keyword evidence="1" id="KW-0812">Transmembrane</keyword>
<reference evidence="3 4" key="1">
    <citation type="submission" date="2021-03" db="EMBL/GenBank/DDBJ databases">
        <title>Actinomadura violae sp. nov., isolated from lichen in Thailand.</title>
        <authorList>
            <person name="Kanchanasin P."/>
            <person name="Saeng-In P."/>
            <person name="Phongsopitanun W."/>
            <person name="Yuki M."/>
            <person name="Kudo T."/>
            <person name="Ohkuma M."/>
            <person name="Tanasupawat S."/>
        </authorList>
    </citation>
    <scope>NUCLEOTIDE SEQUENCE [LARGE SCALE GENOMIC DNA]</scope>
    <source>
        <strain evidence="3 4">LCR2-06</strain>
    </source>
</reference>
<dbReference type="InterPro" id="IPR008972">
    <property type="entry name" value="Cupredoxin"/>
</dbReference>
<feature type="transmembrane region" description="Helical" evidence="1">
    <location>
        <begin position="95"/>
        <end position="117"/>
    </location>
</feature>
<gene>
    <name evidence="3" type="ORF">J4709_35180</name>
</gene>
<feature type="transmembrane region" description="Helical" evidence="1">
    <location>
        <begin position="68"/>
        <end position="89"/>
    </location>
</feature>
<evidence type="ECO:0000313" key="4">
    <source>
        <dbReference type="Proteomes" id="UP000680206"/>
    </source>
</evidence>
<dbReference type="RefSeq" id="WP_208247413.1">
    <property type="nucleotide sequence ID" value="NZ_JAGEPF010000023.1"/>
</dbReference>
<dbReference type="Pfam" id="PF13386">
    <property type="entry name" value="DsbD_2"/>
    <property type="match status" value="1"/>
</dbReference>
<evidence type="ECO:0000259" key="2">
    <source>
        <dbReference type="Pfam" id="PF13386"/>
    </source>
</evidence>
<name>A0ABS3S1E2_9ACTN</name>
<dbReference type="PANTHER" id="PTHR42208:SF1">
    <property type="entry name" value="HEAVY METAL TRANSPORTER"/>
    <property type="match status" value="1"/>
</dbReference>
<feature type="transmembrane region" description="Helical" evidence="1">
    <location>
        <begin position="214"/>
        <end position="231"/>
    </location>
</feature>
<sequence>MDVAGLFLAGAGAGLLAGGTTCAATQIGLLTGAVGGAAGGAGAGAAGDGAEGTGSGVARPIRQVSVFLAAKLVSHVALGALLGLVGGAVQPGPRVRGALLAAAAAALALFALDLLGFRPVRRLLRRDAAPSSGDGEDACHPPRAGRSRRPALLGAATILVPCGLTLSAELLAVTSRSALGGAVVMGAFVLGTAPLFGLIGVTVGRTMELLRGRLTALLAVALLAVSGWTLLSGLRLGGWLPSGGGAAAADSARFVRTDAAGTQVVTIWALDQGYRPALLTARARVHTVLVLRTRHTSGHMRVFTIPSRDRDVYLPATGETRVDLGAPGPGRMPFMCASGHFPGAITFR</sequence>
<organism evidence="3 4">
    <name type="scientific">Actinomadura violacea</name>
    <dbReference type="NCBI Taxonomy" id="2819934"/>
    <lineage>
        <taxon>Bacteria</taxon>
        <taxon>Bacillati</taxon>
        <taxon>Actinomycetota</taxon>
        <taxon>Actinomycetes</taxon>
        <taxon>Streptosporangiales</taxon>
        <taxon>Thermomonosporaceae</taxon>
        <taxon>Actinomadura</taxon>
    </lineage>
</organism>
<dbReference type="InterPro" id="IPR039447">
    <property type="entry name" value="UreH-like_TM_dom"/>
</dbReference>
<feature type="domain" description="Urease accessory protein UreH-like transmembrane" evidence="2">
    <location>
        <begin position="28"/>
        <end position="227"/>
    </location>
</feature>
<evidence type="ECO:0000256" key="1">
    <source>
        <dbReference type="SAM" id="Phobius"/>
    </source>
</evidence>
<accession>A0ABS3S1E2</accession>
<keyword evidence="1" id="KW-1133">Transmembrane helix</keyword>
<comment type="caution">
    <text evidence="3">The sequence shown here is derived from an EMBL/GenBank/DDBJ whole genome shotgun (WGS) entry which is preliminary data.</text>
</comment>
<feature type="transmembrane region" description="Helical" evidence="1">
    <location>
        <begin position="27"/>
        <end position="47"/>
    </location>
</feature>
<evidence type="ECO:0000313" key="3">
    <source>
        <dbReference type="EMBL" id="MBO2462825.1"/>
    </source>
</evidence>
<dbReference type="EMBL" id="JAGEPF010000023">
    <property type="protein sequence ID" value="MBO2462825.1"/>
    <property type="molecule type" value="Genomic_DNA"/>
</dbReference>
<keyword evidence="1" id="KW-0472">Membrane</keyword>
<proteinExistence type="predicted"/>
<feature type="transmembrane region" description="Helical" evidence="1">
    <location>
        <begin position="178"/>
        <end position="202"/>
    </location>
</feature>